<protein>
    <recommendedName>
        <fullName evidence="1">VOC domain-containing protein</fullName>
    </recommendedName>
</protein>
<gene>
    <name evidence="2" type="ORF">BZM27_16190</name>
</gene>
<dbReference type="InterPro" id="IPR027843">
    <property type="entry name" value="DUF4440"/>
</dbReference>
<dbReference type="Gene3D" id="3.10.180.10">
    <property type="entry name" value="2,3-Dihydroxybiphenyl 1,2-Dioxygenase, domain 1"/>
    <property type="match status" value="1"/>
</dbReference>
<sequence>MAHFVLRTSRYREIVDFYKTLLCAHSNFSNDVLSFLTSDEERHRIAIMNVAGLDDQQAGIAGVHPVAFTYDSLAQLIANYERAKPLGIQPFWCTNHGPTTSFYYRDPDGNQLELQVENFATVEESTEFLYSAEFAENPVGVDFDPEELARRFHAAVPETELKKRPHKIPRGLDTAMKHSPNEVCELEESRWDAMIAADVARLDELLSEKLSWTHSSGHREDKASLLQRISSGQITYRSITRTDERFTKWESVVLVTGIAEMRVEVGGRETIVKNRFTNVWVKELAVWRLAGWQSTPAPAAP</sequence>
<dbReference type="InterPro" id="IPR037523">
    <property type="entry name" value="VOC_core"/>
</dbReference>
<name>A0A4R0XBZ6_9BURK</name>
<dbReference type="InterPro" id="IPR004360">
    <property type="entry name" value="Glyas_Fos-R_dOase_dom"/>
</dbReference>
<dbReference type="EMBL" id="MWML01000051">
    <property type="protein sequence ID" value="TCG07893.1"/>
    <property type="molecule type" value="Genomic_DNA"/>
</dbReference>
<dbReference type="SUPFAM" id="SSF54427">
    <property type="entry name" value="NTF2-like"/>
    <property type="match status" value="1"/>
</dbReference>
<feature type="domain" description="VOC" evidence="1">
    <location>
        <begin position="1"/>
        <end position="117"/>
    </location>
</feature>
<dbReference type="InterPro" id="IPR029068">
    <property type="entry name" value="Glyas_Bleomycin-R_OHBP_Dase"/>
</dbReference>
<evidence type="ECO:0000259" key="1">
    <source>
        <dbReference type="PROSITE" id="PS51819"/>
    </source>
</evidence>
<dbReference type="InterPro" id="IPR032710">
    <property type="entry name" value="NTF2-like_dom_sf"/>
</dbReference>
<dbReference type="Pfam" id="PF14534">
    <property type="entry name" value="DUF4440"/>
    <property type="match status" value="1"/>
</dbReference>
<accession>A0A4R0XBZ6</accession>
<dbReference type="AlphaFoldDB" id="A0A4R0XBZ6"/>
<comment type="caution">
    <text evidence="2">The sequence shown here is derived from an EMBL/GenBank/DDBJ whole genome shotgun (WGS) entry which is preliminary data.</text>
</comment>
<dbReference type="Pfam" id="PF00903">
    <property type="entry name" value="Glyoxalase"/>
    <property type="match status" value="1"/>
</dbReference>
<proteinExistence type="predicted"/>
<evidence type="ECO:0000313" key="2">
    <source>
        <dbReference type="EMBL" id="TCG07893.1"/>
    </source>
</evidence>
<dbReference type="SUPFAM" id="SSF54593">
    <property type="entry name" value="Glyoxalase/Bleomycin resistance protein/Dihydroxybiphenyl dioxygenase"/>
    <property type="match status" value="1"/>
</dbReference>
<reference evidence="2 3" key="1">
    <citation type="submission" date="2017-02" db="EMBL/GenBank/DDBJ databases">
        <title>Paraburkholderia sophoroidis sp. nov. and Paraburkholderia steynii sp. nov. rhizobial symbionts of the fynbos legume Hypocalyptus sophoroides.</title>
        <authorList>
            <person name="Steenkamp E.T."/>
            <person name="Beukes C.W."/>
            <person name="Van Zyl E."/>
            <person name="Avontuur J."/>
            <person name="Chan W.Y."/>
            <person name="Hassen A."/>
            <person name="Palmer M."/>
            <person name="Mthombeni L."/>
            <person name="Phalane F."/>
            <person name="Sereme K."/>
            <person name="Venter S.N."/>
        </authorList>
    </citation>
    <scope>NUCLEOTIDE SEQUENCE [LARGE SCALE GENOMIC DNA]</scope>
    <source>
        <strain evidence="2 3">HC1.1ba</strain>
    </source>
</reference>
<organism evidence="2 3">
    <name type="scientific">Paraburkholderia steynii</name>
    <dbReference type="NCBI Taxonomy" id="1245441"/>
    <lineage>
        <taxon>Bacteria</taxon>
        <taxon>Pseudomonadati</taxon>
        <taxon>Pseudomonadota</taxon>
        <taxon>Betaproteobacteria</taxon>
        <taxon>Burkholderiales</taxon>
        <taxon>Burkholderiaceae</taxon>
        <taxon>Paraburkholderia</taxon>
    </lineage>
</organism>
<evidence type="ECO:0000313" key="3">
    <source>
        <dbReference type="Proteomes" id="UP000294200"/>
    </source>
</evidence>
<keyword evidence="3" id="KW-1185">Reference proteome</keyword>
<dbReference type="Proteomes" id="UP000294200">
    <property type="component" value="Unassembled WGS sequence"/>
</dbReference>
<dbReference type="Gene3D" id="3.10.450.50">
    <property type="match status" value="1"/>
</dbReference>
<dbReference type="PROSITE" id="PS51819">
    <property type="entry name" value="VOC"/>
    <property type="match status" value="1"/>
</dbReference>